<reference evidence="4" key="1">
    <citation type="submission" date="2020-03" db="EMBL/GenBank/DDBJ databases">
        <title>A high-quality chromosome-level genome assembly of a woody plant with both climbing and erect habits, Rhamnella rubrinervis.</title>
        <authorList>
            <person name="Lu Z."/>
            <person name="Yang Y."/>
            <person name="Zhu X."/>
            <person name="Sun Y."/>
        </authorList>
    </citation>
    <scope>NUCLEOTIDE SEQUENCE</scope>
    <source>
        <strain evidence="4">BYM</strain>
        <tissue evidence="4">Leaf</tissue>
    </source>
</reference>
<evidence type="ECO:0008006" key="6">
    <source>
        <dbReference type="Google" id="ProtNLM"/>
    </source>
</evidence>
<dbReference type="Pfam" id="PF00232">
    <property type="entry name" value="Glyco_hydro_1"/>
    <property type="match status" value="1"/>
</dbReference>
<accession>A0A8K0DR21</accession>
<dbReference type="AlphaFoldDB" id="A0A8K0DR21"/>
<dbReference type="PANTHER" id="PTHR10353:SF154">
    <property type="entry name" value="BETA-GLUCOSIDASE 9-RELATED"/>
    <property type="match status" value="1"/>
</dbReference>
<evidence type="ECO:0000313" key="4">
    <source>
        <dbReference type="EMBL" id="KAF3432300.1"/>
    </source>
</evidence>
<feature type="compositionally biased region" description="Basic and acidic residues" evidence="3">
    <location>
        <begin position="1"/>
        <end position="12"/>
    </location>
</feature>
<keyword evidence="5" id="KW-1185">Reference proteome</keyword>
<dbReference type="Gene3D" id="3.20.20.80">
    <property type="entry name" value="Glycosidases"/>
    <property type="match status" value="1"/>
</dbReference>
<organism evidence="4 5">
    <name type="scientific">Rhamnella rubrinervis</name>
    <dbReference type="NCBI Taxonomy" id="2594499"/>
    <lineage>
        <taxon>Eukaryota</taxon>
        <taxon>Viridiplantae</taxon>
        <taxon>Streptophyta</taxon>
        <taxon>Embryophyta</taxon>
        <taxon>Tracheophyta</taxon>
        <taxon>Spermatophyta</taxon>
        <taxon>Magnoliopsida</taxon>
        <taxon>eudicotyledons</taxon>
        <taxon>Gunneridae</taxon>
        <taxon>Pentapetalae</taxon>
        <taxon>rosids</taxon>
        <taxon>fabids</taxon>
        <taxon>Rosales</taxon>
        <taxon>Rhamnaceae</taxon>
        <taxon>rhamnoid group</taxon>
        <taxon>Rhamneae</taxon>
        <taxon>Rhamnella</taxon>
    </lineage>
</organism>
<name>A0A8K0DR21_9ROSA</name>
<proteinExistence type="inferred from homology"/>
<evidence type="ECO:0000313" key="5">
    <source>
        <dbReference type="Proteomes" id="UP000796880"/>
    </source>
</evidence>
<dbReference type="GO" id="GO:0005975">
    <property type="term" value="P:carbohydrate metabolic process"/>
    <property type="evidence" value="ECO:0007669"/>
    <property type="project" value="InterPro"/>
</dbReference>
<dbReference type="SUPFAM" id="SSF51445">
    <property type="entry name" value="(Trans)glycosidases"/>
    <property type="match status" value="1"/>
</dbReference>
<dbReference type="Proteomes" id="UP000796880">
    <property type="component" value="Unassembled WGS sequence"/>
</dbReference>
<dbReference type="InterPro" id="IPR017853">
    <property type="entry name" value="GH"/>
</dbReference>
<sequence length="175" mass="20367">MDPMNKEQRYELDQTEQEDSTEDKDAATRLLDFQLGWFAEPLVFGDYPKSMRELVKERLPTFSKDDKRMVKGAFDYLGINYYVTPYGQNMPKTPPGTLLHHDVDSLASAQVFYPLELYLSLLYSIYHHPVNRRVCTNTYGPAITKSSWLLKVLFTFNINQITEHLLRQILHTSLA</sequence>
<dbReference type="PANTHER" id="PTHR10353">
    <property type="entry name" value="GLYCOSYL HYDROLASE"/>
    <property type="match status" value="1"/>
</dbReference>
<feature type="region of interest" description="Disordered" evidence="3">
    <location>
        <begin position="1"/>
        <end position="24"/>
    </location>
</feature>
<evidence type="ECO:0000256" key="3">
    <source>
        <dbReference type="SAM" id="MobiDB-lite"/>
    </source>
</evidence>
<dbReference type="InterPro" id="IPR001360">
    <property type="entry name" value="Glyco_hydro_1"/>
</dbReference>
<dbReference type="OrthoDB" id="1748532at2759"/>
<gene>
    <name evidence="4" type="ORF">FNV43_RR27040</name>
</gene>
<evidence type="ECO:0000256" key="1">
    <source>
        <dbReference type="ARBA" id="ARBA00010838"/>
    </source>
</evidence>
<evidence type="ECO:0000256" key="2">
    <source>
        <dbReference type="RuleBase" id="RU003690"/>
    </source>
</evidence>
<comment type="similarity">
    <text evidence="1 2">Belongs to the glycosyl hydrolase 1 family.</text>
</comment>
<dbReference type="EMBL" id="VOIH02000012">
    <property type="protein sequence ID" value="KAF3432300.1"/>
    <property type="molecule type" value="Genomic_DNA"/>
</dbReference>
<feature type="compositionally biased region" description="Acidic residues" evidence="3">
    <location>
        <begin position="13"/>
        <end position="22"/>
    </location>
</feature>
<comment type="caution">
    <text evidence="4">The sequence shown here is derived from an EMBL/GenBank/DDBJ whole genome shotgun (WGS) entry which is preliminary data.</text>
</comment>
<protein>
    <recommendedName>
        <fullName evidence="6">Beta-glucosidase</fullName>
    </recommendedName>
</protein>
<dbReference type="GO" id="GO:0008422">
    <property type="term" value="F:beta-glucosidase activity"/>
    <property type="evidence" value="ECO:0007669"/>
    <property type="project" value="TreeGrafter"/>
</dbReference>